<dbReference type="Proteomes" id="UP001603978">
    <property type="component" value="Unassembled WGS sequence"/>
</dbReference>
<dbReference type="Gene3D" id="1.10.150.240">
    <property type="entry name" value="Putative phosphatase, domain 2"/>
    <property type="match status" value="1"/>
</dbReference>
<dbReference type="PANTHER" id="PTHR43481:SF4">
    <property type="entry name" value="GLYCEROL-1-PHOSPHATE PHOSPHOHYDROLASE 1-RELATED"/>
    <property type="match status" value="1"/>
</dbReference>
<dbReference type="Gene3D" id="3.40.50.1000">
    <property type="entry name" value="HAD superfamily/HAD-like"/>
    <property type="match status" value="1"/>
</dbReference>
<reference evidence="1 2" key="1">
    <citation type="submission" date="2024-10" db="EMBL/GenBank/DDBJ databases">
        <authorList>
            <person name="Topkara A.R."/>
            <person name="Saygin H."/>
        </authorList>
    </citation>
    <scope>NUCLEOTIDE SEQUENCE [LARGE SCALE GENOMIC DNA]</scope>
    <source>
        <strain evidence="1 2">M3C6</strain>
    </source>
</reference>
<gene>
    <name evidence="1" type="ORF">ACFLIM_07685</name>
</gene>
<name>A0ABW7A9X6_9ACTN</name>
<dbReference type="RefSeq" id="WP_393163424.1">
    <property type="nucleotide sequence ID" value="NZ_JBICRM010000004.1"/>
</dbReference>
<dbReference type="GO" id="GO:0016787">
    <property type="term" value="F:hydrolase activity"/>
    <property type="evidence" value="ECO:0007669"/>
    <property type="project" value="UniProtKB-KW"/>
</dbReference>
<dbReference type="InterPro" id="IPR023214">
    <property type="entry name" value="HAD_sf"/>
</dbReference>
<protein>
    <submittedName>
        <fullName evidence="1">HAD family hydrolase</fullName>
    </submittedName>
</protein>
<proteinExistence type="predicted"/>
<dbReference type="SUPFAM" id="SSF56784">
    <property type="entry name" value="HAD-like"/>
    <property type="match status" value="1"/>
</dbReference>
<dbReference type="InterPro" id="IPR023198">
    <property type="entry name" value="PGP-like_dom2"/>
</dbReference>
<dbReference type="EMBL" id="JBICRM010000004">
    <property type="protein sequence ID" value="MFG1703058.1"/>
    <property type="molecule type" value="Genomic_DNA"/>
</dbReference>
<dbReference type="NCBIfam" id="TIGR01509">
    <property type="entry name" value="HAD-SF-IA-v3"/>
    <property type="match status" value="1"/>
</dbReference>
<dbReference type="InterPro" id="IPR006439">
    <property type="entry name" value="HAD-SF_hydro_IA"/>
</dbReference>
<dbReference type="Pfam" id="PF00702">
    <property type="entry name" value="Hydrolase"/>
    <property type="match status" value="1"/>
</dbReference>
<evidence type="ECO:0000313" key="2">
    <source>
        <dbReference type="Proteomes" id="UP001603978"/>
    </source>
</evidence>
<dbReference type="SFLD" id="SFLDG01129">
    <property type="entry name" value="C1.5:_HAD__Beta-PGM__Phosphata"/>
    <property type="match status" value="1"/>
</dbReference>
<accession>A0ABW7A9X6</accession>
<dbReference type="InterPro" id="IPR036412">
    <property type="entry name" value="HAD-like_sf"/>
</dbReference>
<dbReference type="SFLD" id="SFLDS00003">
    <property type="entry name" value="Haloacid_Dehalogenase"/>
    <property type="match status" value="1"/>
</dbReference>
<sequence>MATFDLTRLRAVVFDTDGVVTDTARVHAAAWKHVFDAFLRGRSAPFDILADYLRHVDGRPRLDGVRTFLASRGISLPEGGPDDESGAATVHGLGLAKDALFVEQIERHGVAAFPGTVVLLHELRRRGCRTAVVSASRHCRAVVSSAGLLHLFDVLVDGNDAAELGLPGKPDPALFLEAARRLELPPAEVAIVEDALPGVEAGRRGGFGLVVAVDRSGAGSAHDGSQAAMRAAGADVVVQDLADATVAGRVPVGRR</sequence>
<dbReference type="PRINTS" id="PR00413">
    <property type="entry name" value="HADHALOGNASE"/>
</dbReference>
<comment type="caution">
    <text evidence="1">The sequence shown here is derived from an EMBL/GenBank/DDBJ whole genome shotgun (WGS) entry which is preliminary data.</text>
</comment>
<dbReference type="PANTHER" id="PTHR43481">
    <property type="entry name" value="FRUCTOSE-1-PHOSPHATE PHOSPHATASE"/>
    <property type="match status" value="1"/>
</dbReference>
<evidence type="ECO:0000313" key="1">
    <source>
        <dbReference type="EMBL" id="MFG1703058.1"/>
    </source>
</evidence>
<keyword evidence="1" id="KW-0378">Hydrolase</keyword>
<dbReference type="InterPro" id="IPR051806">
    <property type="entry name" value="HAD-like_SPP"/>
</dbReference>
<keyword evidence="2" id="KW-1185">Reference proteome</keyword>
<organism evidence="1 2">
    <name type="scientific">Nonomuraea marmarensis</name>
    <dbReference type="NCBI Taxonomy" id="3351344"/>
    <lineage>
        <taxon>Bacteria</taxon>
        <taxon>Bacillati</taxon>
        <taxon>Actinomycetota</taxon>
        <taxon>Actinomycetes</taxon>
        <taxon>Streptosporangiales</taxon>
        <taxon>Streptosporangiaceae</taxon>
        <taxon>Nonomuraea</taxon>
    </lineage>
</organism>